<dbReference type="PANTHER" id="PTHR10996">
    <property type="entry name" value="2-HYDROXYACID DEHYDROGENASE-RELATED"/>
    <property type="match status" value="1"/>
</dbReference>
<dbReference type="Proteomes" id="UP000503349">
    <property type="component" value="Chromosome 1"/>
</dbReference>
<dbReference type="GO" id="GO:0030267">
    <property type="term" value="F:glyoxylate reductase (NADPH) activity"/>
    <property type="evidence" value="ECO:0007669"/>
    <property type="project" value="TreeGrafter"/>
</dbReference>
<evidence type="ECO:0000259" key="5">
    <source>
        <dbReference type="Pfam" id="PF02826"/>
    </source>
</evidence>
<dbReference type="InterPro" id="IPR006139">
    <property type="entry name" value="D-isomer_2_OHA_DH_cat_dom"/>
</dbReference>
<dbReference type="GO" id="GO:0005829">
    <property type="term" value="C:cytosol"/>
    <property type="evidence" value="ECO:0007669"/>
    <property type="project" value="TreeGrafter"/>
</dbReference>
<keyword evidence="6" id="KW-0670">Pyruvate</keyword>
<dbReference type="SUPFAM" id="SSF52283">
    <property type="entry name" value="Formate/glycerate dehydrogenase catalytic domain-like"/>
    <property type="match status" value="1"/>
</dbReference>
<dbReference type="SUPFAM" id="SSF51735">
    <property type="entry name" value="NAD(P)-binding Rossmann-fold domains"/>
    <property type="match status" value="1"/>
</dbReference>
<dbReference type="AlphaFoldDB" id="A0A6G1QXH1"/>
<dbReference type="Gene3D" id="3.40.50.720">
    <property type="entry name" value="NAD(P)-binding Rossmann-like Domain"/>
    <property type="match status" value="2"/>
</dbReference>
<evidence type="ECO:0000256" key="3">
    <source>
        <dbReference type="RuleBase" id="RU003719"/>
    </source>
</evidence>
<dbReference type="EMBL" id="CM015712">
    <property type="protein sequence ID" value="KAF3707401.1"/>
    <property type="molecule type" value="Genomic_DNA"/>
</dbReference>
<dbReference type="PANTHER" id="PTHR10996:SF257">
    <property type="entry name" value="GLYOXYLATE REDUCTASE 1"/>
    <property type="match status" value="1"/>
</dbReference>
<accession>A0A6G1QXH1</accession>
<evidence type="ECO:0000259" key="4">
    <source>
        <dbReference type="Pfam" id="PF00389"/>
    </source>
</evidence>
<proteinExistence type="inferred from homology"/>
<dbReference type="InterPro" id="IPR006140">
    <property type="entry name" value="D-isomer_DH_NAD-bd"/>
</dbReference>
<evidence type="ECO:0000313" key="7">
    <source>
        <dbReference type="Proteomes" id="UP000503349"/>
    </source>
</evidence>
<organism evidence="6 7">
    <name type="scientific">Channa argus</name>
    <name type="common">Northern snakehead</name>
    <name type="synonym">Ophicephalus argus</name>
    <dbReference type="NCBI Taxonomy" id="215402"/>
    <lineage>
        <taxon>Eukaryota</taxon>
        <taxon>Metazoa</taxon>
        <taxon>Chordata</taxon>
        <taxon>Craniata</taxon>
        <taxon>Vertebrata</taxon>
        <taxon>Euteleostomi</taxon>
        <taxon>Actinopterygii</taxon>
        <taxon>Neopterygii</taxon>
        <taxon>Teleostei</taxon>
        <taxon>Neoteleostei</taxon>
        <taxon>Acanthomorphata</taxon>
        <taxon>Anabantaria</taxon>
        <taxon>Anabantiformes</taxon>
        <taxon>Channoidei</taxon>
        <taxon>Channidae</taxon>
        <taxon>Channa</taxon>
    </lineage>
</organism>
<dbReference type="Pfam" id="PF02826">
    <property type="entry name" value="2-Hacid_dh_C"/>
    <property type="match status" value="1"/>
</dbReference>
<evidence type="ECO:0000256" key="2">
    <source>
        <dbReference type="ARBA" id="ARBA00023002"/>
    </source>
</evidence>
<dbReference type="InterPro" id="IPR029752">
    <property type="entry name" value="D-isomer_DH_CS1"/>
</dbReference>
<evidence type="ECO:0000256" key="1">
    <source>
        <dbReference type="ARBA" id="ARBA00005854"/>
    </source>
</evidence>
<dbReference type="GO" id="GO:0016618">
    <property type="term" value="F:hydroxypyruvate reductase [NAD(P)H] activity"/>
    <property type="evidence" value="ECO:0007669"/>
    <property type="project" value="TreeGrafter"/>
</dbReference>
<dbReference type="GO" id="GO:0051287">
    <property type="term" value="F:NAD binding"/>
    <property type="evidence" value="ECO:0007669"/>
    <property type="project" value="InterPro"/>
</dbReference>
<evidence type="ECO:0000313" key="6">
    <source>
        <dbReference type="EMBL" id="KAF3707401.1"/>
    </source>
</evidence>
<dbReference type="InterPro" id="IPR050223">
    <property type="entry name" value="D-isomer_2-hydroxyacid_DH"/>
</dbReference>
<feature type="domain" description="D-isomer specific 2-hydroxyacid dehydrogenase NAD-binding" evidence="5">
    <location>
        <begin position="141"/>
        <end position="210"/>
    </location>
</feature>
<keyword evidence="2 3" id="KW-0560">Oxidoreductase</keyword>
<dbReference type="PROSITE" id="PS00065">
    <property type="entry name" value="D_2_HYDROXYACID_DH_1"/>
    <property type="match status" value="1"/>
</dbReference>
<comment type="similarity">
    <text evidence="1 3">Belongs to the D-isomer specific 2-hydroxyacid dehydrogenase family.</text>
</comment>
<protein>
    <submittedName>
        <fullName evidence="6">Glyoxylate reductase/hydroxypyruvate reductase</fullName>
    </submittedName>
</protein>
<feature type="domain" description="D-isomer specific 2-hydroxyacid dehydrogenase catalytic" evidence="4">
    <location>
        <begin position="53"/>
        <end position="140"/>
    </location>
</feature>
<name>A0A6G1QXH1_CHAAH</name>
<dbReference type="InterPro" id="IPR036291">
    <property type="entry name" value="NAD(P)-bd_dom_sf"/>
</dbReference>
<keyword evidence="7" id="KW-1185">Reference proteome</keyword>
<sequence>MSDLVQSWAPASMAIESGKVEKTSAQKMNDRDKPWALFSEVGEHGYIEGVTDIMKQHFHIICYRDFLKNPKLHGPKIQAMFVWFNRPASEPSLLSLLPSLKMVANGGVGINHLDLQYITSLGVKVTNTPNVVSNATADMGMALLLASARRIVKGNKIAVDPQTTHLPMTLMGVEVTGSTLGIIGMGHVGYKIAQRSKGFDMKIRYHNKSRR</sequence>
<gene>
    <name evidence="6" type="ORF">EXN66_Car000574</name>
</gene>
<reference evidence="6 7" key="1">
    <citation type="submission" date="2019-02" db="EMBL/GenBank/DDBJ databases">
        <title>Opniocepnalus argus genome.</title>
        <authorList>
            <person name="Zhou C."/>
            <person name="Xiao S."/>
        </authorList>
    </citation>
    <scope>NUCLEOTIDE SEQUENCE [LARGE SCALE GENOMIC DNA]</scope>
    <source>
        <strain evidence="6">OARG1902GOOAL</strain>
        <tissue evidence="6">Muscle</tissue>
    </source>
</reference>
<reference evidence="7" key="2">
    <citation type="submission" date="2019-02" db="EMBL/GenBank/DDBJ databases">
        <title>Opniocepnalus argus Var Kimnra genome.</title>
        <authorList>
            <person name="Zhou C."/>
            <person name="Xiao S."/>
        </authorList>
    </citation>
    <scope>NUCLEOTIDE SEQUENCE [LARGE SCALE GENOMIC DNA]</scope>
</reference>
<dbReference type="Pfam" id="PF00389">
    <property type="entry name" value="2-Hacid_dh"/>
    <property type="match status" value="1"/>
</dbReference>